<evidence type="ECO:0000256" key="5">
    <source>
        <dbReference type="SAM" id="MobiDB-lite"/>
    </source>
</evidence>
<dbReference type="GO" id="GO:0005783">
    <property type="term" value="C:endoplasmic reticulum"/>
    <property type="evidence" value="ECO:0007669"/>
    <property type="project" value="TreeGrafter"/>
</dbReference>
<comment type="subcellular location">
    <subcellularLocation>
        <location evidence="1">Membrane</location>
        <topology evidence="1">Multi-pass membrane protein</topology>
    </subcellularLocation>
</comment>
<dbReference type="PANTHER" id="PTHR46346:SF1">
    <property type="entry name" value="PHOSPHATIDYLINOSITOL N-ACETYLGLUCOSAMINYLTRANSFERASE SUBUNIT P"/>
    <property type="match status" value="1"/>
</dbReference>
<dbReference type="Pfam" id="PF08510">
    <property type="entry name" value="PIG-P"/>
    <property type="match status" value="1"/>
</dbReference>
<evidence type="ECO:0000313" key="9">
    <source>
        <dbReference type="Proteomes" id="UP001149813"/>
    </source>
</evidence>
<proteinExistence type="predicted"/>
<dbReference type="EMBL" id="JANBOJ010000242">
    <property type="protein sequence ID" value="KAJ1720598.1"/>
    <property type="molecule type" value="Genomic_DNA"/>
</dbReference>
<comment type="caution">
    <text evidence="8">The sequence shown here is derived from an EMBL/GenBank/DDBJ whole genome shotgun (WGS) entry which is preliminary data.</text>
</comment>
<evidence type="ECO:0000259" key="7">
    <source>
        <dbReference type="Pfam" id="PF08510"/>
    </source>
</evidence>
<evidence type="ECO:0000313" key="8">
    <source>
        <dbReference type="EMBL" id="KAJ1720598.1"/>
    </source>
</evidence>
<dbReference type="Proteomes" id="UP001149813">
    <property type="component" value="Unassembled WGS sequence"/>
</dbReference>
<dbReference type="AlphaFoldDB" id="A0A9W8CQY9"/>
<protein>
    <recommendedName>
        <fullName evidence="7">PIG-P domain-containing protein</fullName>
    </recommendedName>
</protein>
<evidence type="ECO:0000256" key="6">
    <source>
        <dbReference type="SAM" id="Phobius"/>
    </source>
</evidence>
<organism evidence="8 9">
    <name type="scientific">Coemansia erecta</name>
    <dbReference type="NCBI Taxonomy" id="147472"/>
    <lineage>
        <taxon>Eukaryota</taxon>
        <taxon>Fungi</taxon>
        <taxon>Fungi incertae sedis</taxon>
        <taxon>Zoopagomycota</taxon>
        <taxon>Kickxellomycotina</taxon>
        <taxon>Kickxellomycetes</taxon>
        <taxon>Kickxellales</taxon>
        <taxon>Kickxellaceae</taxon>
        <taxon>Coemansia</taxon>
    </lineage>
</organism>
<name>A0A9W8CQY9_9FUNG</name>
<evidence type="ECO:0000256" key="3">
    <source>
        <dbReference type="ARBA" id="ARBA00022989"/>
    </source>
</evidence>
<dbReference type="InterPro" id="IPR013717">
    <property type="entry name" value="PIG-P"/>
</dbReference>
<keyword evidence="3 6" id="KW-1133">Transmembrane helix</keyword>
<dbReference type="InterPro" id="IPR052263">
    <property type="entry name" value="GPI_Anchor_Biosynth"/>
</dbReference>
<dbReference type="GO" id="GO:0006506">
    <property type="term" value="P:GPI anchor biosynthetic process"/>
    <property type="evidence" value="ECO:0007669"/>
    <property type="project" value="TreeGrafter"/>
</dbReference>
<feature type="compositionally biased region" description="Polar residues" evidence="5">
    <location>
        <begin position="1"/>
        <end position="14"/>
    </location>
</feature>
<accession>A0A9W8CQY9</accession>
<feature type="transmembrane region" description="Helical" evidence="6">
    <location>
        <begin position="166"/>
        <end position="186"/>
    </location>
</feature>
<keyword evidence="9" id="KW-1185">Reference proteome</keyword>
<feature type="region of interest" description="Disordered" evidence="5">
    <location>
        <begin position="98"/>
        <end position="117"/>
    </location>
</feature>
<evidence type="ECO:0000256" key="2">
    <source>
        <dbReference type="ARBA" id="ARBA00022692"/>
    </source>
</evidence>
<feature type="transmembrane region" description="Helical" evidence="6">
    <location>
        <begin position="125"/>
        <end position="146"/>
    </location>
</feature>
<sequence>MSQYTSFYQPQISPQKDRDGDRDIDSRPHTGDSSTSGSGGAGASYGFTYSSHDGFFRGRTRLGNSLFSQHGGQTGRNSTNIQLTALTQPASLSRIDQESFGISESHPSSPSSANGRSATAKTPTFEYYGFVIYLVSLASFMVYLVWAYVPDHILEAIGITYYPDRYWALALPAWLLTAVGFAYMFNMAANMYNTPMLNSMDNITDPYSNLPKDMDRAGEFYSNEIGGIPPVSDLSISLVNKCLYQ</sequence>
<evidence type="ECO:0000256" key="1">
    <source>
        <dbReference type="ARBA" id="ARBA00004141"/>
    </source>
</evidence>
<feature type="domain" description="PIG-P" evidence="7">
    <location>
        <begin position="126"/>
        <end position="244"/>
    </location>
</feature>
<feature type="compositionally biased region" description="Basic and acidic residues" evidence="5">
    <location>
        <begin position="15"/>
        <end position="30"/>
    </location>
</feature>
<dbReference type="OrthoDB" id="690928at2759"/>
<gene>
    <name evidence="8" type="ORF">LPJ53_004784</name>
</gene>
<dbReference type="PANTHER" id="PTHR46346">
    <property type="entry name" value="PHOSPHATIDYLINOSITOL N-ACETYLGLUCOSAMINYLTRANSFERASE SUBUNIT P"/>
    <property type="match status" value="1"/>
</dbReference>
<keyword evidence="2 6" id="KW-0812">Transmembrane</keyword>
<dbReference type="GO" id="GO:0016020">
    <property type="term" value="C:membrane"/>
    <property type="evidence" value="ECO:0007669"/>
    <property type="project" value="UniProtKB-SubCell"/>
</dbReference>
<keyword evidence="4 6" id="KW-0472">Membrane</keyword>
<feature type="region of interest" description="Disordered" evidence="5">
    <location>
        <begin position="1"/>
        <end position="41"/>
    </location>
</feature>
<reference evidence="8" key="1">
    <citation type="submission" date="2022-07" db="EMBL/GenBank/DDBJ databases">
        <title>Phylogenomic reconstructions and comparative analyses of Kickxellomycotina fungi.</title>
        <authorList>
            <person name="Reynolds N.K."/>
            <person name="Stajich J.E."/>
            <person name="Barry K."/>
            <person name="Grigoriev I.V."/>
            <person name="Crous P."/>
            <person name="Smith M.E."/>
        </authorList>
    </citation>
    <scope>NUCLEOTIDE SEQUENCE</scope>
    <source>
        <strain evidence="8">NBRC 32514</strain>
    </source>
</reference>
<evidence type="ECO:0000256" key="4">
    <source>
        <dbReference type="ARBA" id="ARBA00023136"/>
    </source>
</evidence>